<evidence type="ECO:0000256" key="12">
    <source>
        <dbReference type="SAM" id="Coils"/>
    </source>
</evidence>
<dbReference type="GO" id="GO:0003677">
    <property type="term" value="F:DNA binding"/>
    <property type="evidence" value="ECO:0007669"/>
    <property type="project" value="UniProtKB-KW"/>
</dbReference>
<dbReference type="GO" id="GO:0006508">
    <property type="term" value="P:proteolysis"/>
    <property type="evidence" value="ECO:0007669"/>
    <property type="project" value="InterPro"/>
</dbReference>
<feature type="domain" description="Reverse transcriptase" evidence="17">
    <location>
        <begin position="567"/>
        <end position="748"/>
    </location>
</feature>
<dbReference type="InterPro" id="IPR000477">
    <property type="entry name" value="RT_dom"/>
</dbReference>
<dbReference type="Pfam" id="PF02022">
    <property type="entry name" value="Integrase_Zn"/>
    <property type="match status" value="1"/>
</dbReference>
<keyword evidence="11" id="KW-0863">Zinc-finger</keyword>
<evidence type="ECO:0000256" key="13">
    <source>
        <dbReference type="SAM" id="MobiDB-lite"/>
    </source>
</evidence>
<keyword evidence="7" id="KW-0378">Hydrolase</keyword>
<dbReference type="SUPFAM" id="SSF46919">
    <property type="entry name" value="N-terminal Zn binding domain of HIV integrase"/>
    <property type="match status" value="1"/>
</dbReference>
<feature type="domain" description="RNase H type-1" evidence="18">
    <location>
        <begin position="866"/>
        <end position="1040"/>
    </location>
</feature>
<dbReference type="Gene3D" id="2.40.70.10">
    <property type="entry name" value="Acid Proteases"/>
    <property type="match status" value="1"/>
</dbReference>
<keyword evidence="12" id="KW-0175">Coiled coil</keyword>
<keyword evidence="10" id="KW-0233">DNA recombination</keyword>
<dbReference type="GO" id="GO:0004523">
    <property type="term" value="F:RNA-DNA hybrid ribonuclease activity"/>
    <property type="evidence" value="ECO:0007669"/>
    <property type="project" value="InterPro"/>
</dbReference>
<dbReference type="PANTHER" id="PTHR41694">
    <property type="entry name" value="ENDOGENOUS RETROVIRUS GROUP K MEMBER POL PROTEIN"/>
    <property type="match status" value="1"/>
</dbReference>
<dbReference type="Pfam" id="PF00075">
    <property type="entry name" value="RNase_H"/>
    <property type="match status" value="2"/>
</dbReference>
<sequence length="2043" mass="230729">MYGSWLWLFTLFVGGGAEDEALQSFVSFFSSELVKSLLENVEFPLSVKETIFLVCHLVSLLYTVCSFSRIWAEISRGADETPDPGRGNPEWCGEWEDMGQLLKEFSDPVVWDFPREQIQNQVELGKYLKERYHDGSKGEKVAAVSWALAYAYRTLLETVGQQTEAGGKGYKSTATPVSQAAANTPVLKPAAKLEPEPESTAKPDSKPKPLAVAPAKKHTLKTHRPVDDDDPREGPSPKSKAKASSTGSEANIDSFSLKDLQGLRKDHWRQPDESIISWLVRLWDAAGEATILDGTEARHLGSLSHDPVIDQGLMREASPCSLWIRVLGSVAERYLCADDLYMQQTPWKTIEQGIQRLREMAVAEMVFSDDINTRNPDLVSCTSVMWRKLIRLGPLEYASALAVMKREDMEEMVLDMAKKLRAYAEAVHGPTHARIAAVETHLQKLKDKIDENHKRLREEIREDLLQISAVQIRGSGTQRRCSPDYLRGGYFKDPKGLRWAFGIAAVVTEGIRQLNTLPGLSENPSAVGLLKVQEQRVPIATSIVHSRQYRTTRDAVIPIHKMIQDLESQGVVSKIHSPFNSPIWPVCKSEGEWRLTVDYRALNEVTPPLSAAVPDMLELQYELESKAAKWYATIDIANAFFSIPLAAECRPQFAFTWRGMQYTWNRLPQGWKHSPTICHGLIQTALEKSEAPEHLQYIDDIIVWGNTAAEVFEKRKEIIQILLEAGFAIKKSKVKGPAHEIQFLGVKWQDGQRQIPTDVINKITAMSPPTNKKETQAFLGAIGFWRMHIPEYSQIVSPLYLVTRKKNDFHWGPEQQQAFAQIKQEIAHAVALGPVRSGPDVKNVLYSAVGSHGLSWSLWQKVPGETRGRPLGFWSRSYRGSEANYTPTEKEILAAYEGVQAASEVTGMNRKWKAAVWSPTRQVAEATEGEGGSSQLAEIKAVQLALDIAEREGWPRLYLYTNSWMVANALWGWLKRWKEANWQRGGKPIWAAEEWKDIATRVGRLPVKVHHVDAHIPKSRANEEHRNNEQVIHDCETCAAIKQAKRVKPLWYSRQWSKYKYGEAWQIDYITLPQTRQGKRYVLTMVEATMGWLETYPVPHATARNTILGLEKQVLWRHGTPERIESDNGTHFKNSLINTWAREHGIELQLTEGLHLKDDDWNFVSVDDSEQGTWPRVKGQIVAQSIPTWERLEEDKMPTACPVRKITEVKPQVGCELQVGDEAINITGLLDTGAHVTVIPAKHWPSRWALENVAGHVEPLLGRDLMAQWGVTIDIPDPSQDFWAAAAEERPTHKLNWKTDAPVWVEQWPLSKQKLKALEELVEEQLAKGHIVETTSPWNSPVFVIRKAGKDKWRLLQDLRQINNVIEDMGSLQPGMPTPTMLPQNWKLAVIDIKDCFFFHIPLHPDDAPRFAFSVPTINREAPRKRYHWQVLPQGMKVSPIICQWYVASLLSLFRVAAGKAIIHHYMDDVLVCAPTDDVLSHALDLTINALVVAGFELQEDTVQRMYLGLEIGKWTIVLQKLEIRAKIQTLADVHQLCGALKWVRPWLGLTTEDLAPLFNLLKGGEELSSPRELTPEANEALEKVQHLMSTRQAHLCDPDLPFKFIIMGKLPHLHGVIFQWRNNIKKDQGREDPLLIIEWVFLSHQRSKRMTRPQELVAELIRKARVRIRELAGCDFECIHIPIGLRSGQITKAMLEHLLQENEALQFALDSFTGQISIHRPAHKIFNQDAKFTLNLKDVWSRKPLEALTVFTDASGRSHKSVMTWKEPQTQQWEADVAEVEGSPQVAELAAVIRTFERFPKRFNLATDSAYVVGVVSRADQAILQEVSNTALFELLSKLVKLVSHREQPFFVMHTRSHTDLPGFIAEGNRRADTLAAPAVMAPLPSILEQAKLSHQLHHQNVPGLVRRFHITREQAKAIVAMCPSCNQHALPTLSAGVNPRGLNSCELWQTDVTHIPQFSRSKYVHVSVDTFSGAVFASAHAGEKTSDAIEHLIQAFSFMGIPKELKTDNGPAYCSREFCNFLQQWGVGHKTGIPHSPTGQL</sequence>
<dbReference type="InterPro" id="IPR003308">
    <property type="entry name" value="Integrase_Zn-bd_dom_N"/>
</dbReference>
<dbReference type="Gene3D" id="1.10.10.200">
    <property type="match status" value="1"/>
</dbReference>
<dbReference type="Pfam" id="PF17919">
    <property type="entry name" value="RT_RNaseH_2"/>
    <property type="match status" value="1"/>
</dbReference>
<evidence type="ECO:0000256" key="6">
    <source>
        <dbReference type="ARBA" id="ARBA00022759"/>
    </source>
</evidence>
<feature type="compositionally biased region" description="Basic and acidic residues" evidence="13">
    <location>
        <begin position="191"/>
        <end position="207"/>
    </location>
</feature>
<dbReference type="InterPro" id="IPR001995">
    <property type="entry name" value="Peptidase_A2_cat"/>
</dbReference>
<dbReference type="InterPro" id="IPR041577">
    <property type="entry name" value="RT_RNaseH_2"/>
</dbReference>
<evidence type="ECO:0000256" key="8">
    <source>
        <dbReference type="ARBA" id="ARBA00022918"/>
    </source>
</evidence>
<evidence type="ECO:0000256" key="3">
    <source>
        <dbReference type="ARBA" id="ARBA00022695"/>
    </source>
</evidence>
<evidence type="ECO:0000256" key="11">
    <source>
        <dbReference type="PROSITE-ProRule" id="PRU00450"/>
    </source>
</evidence>
<keyword evidence="11" id="KW-0862">Zinc</keyword>
<dbReference type="GO" id="GO:0008270">
    <property type="term" value="F:zinc ion binding"/>
    <property type="evidence" value="ECO:0007669"/>
    <property type="project" value="UniProtKB-KW"/>
</dbReference>
<evidence type="ECO:0000259" key="18">
    <source>
        <dbReference type="PROSITE" id="PS50879"/>
    </source>
</evidence>
<reference evidence="20 21" key="1">
    <citation type="submission" date="2018-07" db="EMBL/GenBank/DDBJ databases">
        <title>A high quality draft genome assembly of the barn swallow (H. rustica rustica).</title>
        <authorList>
            <person name="Formenti G."/>
            <person name="Chiara M."/>
            <person name="Poveda L."/>
            <person name="Francoijs K.-J."/>
            <person name="Bonisoli-Alquati A."/>
            <person name="Canova L."/>
            <person name="Gianfranceschi L."/>
            <person name="Horner D.S."/>
            <person name="Saino N."/>
        </authorList>
    </citation>
    <scope>NUCLEOTIDE SEQUENCE [LARGE SCALE GENOMIC DNA]</scope>
    <source>
        <strain evidence="20">Chelidonia</strain>
        <tissue evidence="20">Blood</tissue>
    </source>
</reference>
<dbReference type="GO" id="GO:0015074">
    <property type="term" value="P:DNA integration"/>
    <property type="evidence" value="ECO:0007669"/>
    <property type="project" value="InterPro"/>
</dbReference>
<keyword evidence="21" id="KW-1185">Reference proteome</keyword>
<gene>
    <name evidence="20" type="ORF">DUI87_01881</name>
</gene>
<feature type="region of interest" description="Disordered" evidence="13">
    <location>
        <begin position="165"/>
        <end position="250"/>
    </location>
</feature>
<evidence type="ECO:0000313" key="20">
    <source>
        <dbReference type="EMBL" id="RMC21025.1"/>
    </source>
</evidence>
<dbReference type="Gene3D" id="3.10.10.10">
    <property type="entry name" value="HIV Type 1 Reverse Transcriptase, subunit A, domain 1"/>
    <property type="match status" value="2"/>
</dbReference>
<evidence type="ECO:0000256" key="9">
    <source>
        <dbReference type="ARBA" id="ARBA00023125"/>
    </source>
</evidence>
<evidence type="ECO:0000256" key="4">
    <source>
        <dbReference type="ARBA" id="ARBA00022722"/>
    </source>
</evidence>
<proteinExistence type="inferred from homology"/>
<keyword evidence="5" id="KW-0479">Metal-binding</keyword>
<dbReference type="InterPro" id="IPR043502">
    <property type="entry name" value="DNA/RNA_pol_sf"/>
</dbReference>
<dbReference type="Pfam" id="PF00078">
    <property type="entry name" value="RVT_1"/>
    <property type="match status" value="2"/>
</dbReference>
<dbReference type="SUPFAM" id="SSF56672">
    <property type="entry name" value="DNA/RNA polymerases"/>
    <property type="match status" value="2"/>
</dbReference>
<dbReference type="PROSITE" id="PS50876">
    <property type="entry name" value="ZF_INTEGRASE"/>
    <property type="match status" value="1"/>
</dbReference>
<keyword evidence="4" id="KW-0540">Nuclease</keyword>
<dbReference type="PROSITE" id="PS50175">
    <property type="entry name" value="ASP_PROT_RETROV"/>
    <property type="match status" value="1"/>
</dbReference>
<comment type="caution">
    <text evidence="20">The sequence shown here is derived from an EMBL/GenBank/DDBJ whole genome shotgun (WGS) entry which is preliminary data.</text>
</comment>
<dbReference type="InterPro" id="IPR021109">
    <property type="entry name" value="Peptidase_aspartic_dom_sf"/>
</dbReference>
<dbReference type="InterPro" id="IPR002156">
    <property type="entry name" value="RNaseH_domain"/>
</dbReference>
<evidence type="ECO:0000313" key="21">
    <source>
        <dbReference type="Proteomes" id="UP000269221"/>
    </source>
</evidence>
<feature type="domain" description="RNase H type-1" evidence="18">
    <location>
        <begin position="1745"/>
        <end position="1882"/>
    </location>
</feature>
<dbReference type="InterPro" id="IPR010661">
    <property type="entry name" value="RVT_thumb"/>
</dbReference>
<organism evidence="20 21">
    <name type="scientific">Hirundo rustica rustica</name>
    <dbReference type="NCBI Taxonomy" id="333673"/>
    <lineage>
        <taxon>Eukaryota</taxon>
        <taxon>Metazoa</taxon>
        <taxon>Chordata</taxon>
        <taxon>Craniata</taxon>
        <taxon>Vertebrata</taxon>
        <taxon>Euteleostomi</taxon>
        <taxon>Archelosauria</taxon>
        <taxon>Archosauria</taxon>
        <taxon>Dinosauria</taxon>
        <taxon>Saurischia</taxon>
        <taxon>Theropoda</taxon>
        <taxon>Coelurosauria</taxon>
        <taxon>Aves</taxon>
        <taxon>Neognathae</taxon>
        <taxon>Neoaves</taxon>
        <taxon>Telluraves</taxon>
        <taxon>Australaves</taxon>
        <taxon>Passeriformes</taxon>
        <taxon>Sylvioidea</taxon>
        <taxon>Hirundinidae</taxon>
        <taxon>Hirundo</taxon>
    </lineage>
</organism>
<keyword evidence="6" id="KW-0255">Endonuclease</keyword>
<dbReference type="InterPro" id="IPR018061">
    <property type="entry name" value="Retropepsins"/>
</dbReference>
<feature type="domain" description="Integrase catalytic" evidence="19">
    <location>
        <begin position="1045"/>
        <end position="1151"/>
    </location>
</feature>
<keyword evidence="14" id="KW-0732">Signal</keyword>
<dbReference type="Pfam" id="PF00077">
    <property type="entry name" value="RVP"/>
    <property type="match status" value="1"/>
</dbReference>
<dbReference type="Proteomes" id="UP000269221">
    <property type="component" value="Unassembled WGS sequence"/>
</dbReference>
<dbReference type="EMBL" id="QRBI01000093">
    <property type="protein sequence ID" value="RMC21025.1"/>
    <property type="molecule type" value="Genomic_DNA"/>
</dbReference>
<dbReference type="InterPro" id="IPR012337">
    <property type="entry name" value="RNaseH-like_sf"/>
</dbReference>
<dbReference type="PROSITE" id="PS50878">
    <property type="entry name" value="RT_POL"/>
    <property type="match status" value="2"/>
</dbReference>
<feature type="compositionally biased region" description="Low complexity" evidence="13">
    <location>
        <begin position="236"/>
        <end position="245"/>
    </location>
</feature>
<dbReference type="GO" id="GO:0003964">
    <property type="term" value="F:RNA-directed DNA polymerase activity"/>
    <property type="evidence" value="ECO:0007669"/>
    <property type="project" value="UniProtKB-KW"/>
</dbReference>
<feature type="domain" description="Integrase-type" evidence="16">
    <location>
        <begin position="1887"/>
        <end position="1928"/>
    </location>
</feature>
<evidence type="ECO:0000256" key="5">
    <source>
        <dbReference type="ARBA" id="ARBA00022723"/>
    </source>
</evidence>
<feature type="chain" id="PRO_5017938587" evidence="14">
    <location>
        <begin position="18"/>
        <end position="2043"/>
    </location>
</feature>
<feature type="coiled-coil region" evidence="12">
    <location>
        <begin position="435"/>
        <end position="466"/>
    </location>
</feature>
<accession>A0A3M0L6R0</accession>
<dbReference type="InterPro" id="IPR036397">
    <property type="entry name" value="RNaseH_sf"/>
</dbReference>
<dbReference type="InterPro" id="IPR043128">
    <property type="entry name" value="Rev_trsase/Diguanyl_cyclase"/>
</dbReference>
<dbReference type="OrthoDB" id="6773263at2759"/>
<evidence type="ECO:0000256" key="2">
    <source>
        <dbReference type="ARBA" id="ARBA00022679"/>
    </source>
</evidence>
<feature type="domain" description="Integrase catalytic" evidence="19">
    <location>
        <begin position="1937"/>
        <end position="2043"/>
    </location>
</feature>
<protein>
    <submittedName>
        <fullName evidence="20">Uncharacterized protein</fullName>
    </submittedName>
</protein>
<dbReference type="PANTHER" id="PTHR41694:SF3">
    <property type="entry name" value="RNA-DIRECTED DNA POLYMERASE-RELATED"/>
    <property type="match status" value="1"/>
</dbReference>
<dbReference type="Pfam" id="PF00665">
    <property type="entry name" value="rve"/>
    <property type="match status" value="2"/>
</dbReference>
<dbReference type="Gene3D" id="3.30.70.270">
    <property type="match status" value="4"/>
</dbReference>
<dbReference type="SUPFAM" id="SSF50630">
    <property type="entry name" value="Acid proteases"/>
    <property type="match status" value="1"/>
</dbReference>
<dbReference type="GO" id="GO:0004190">
    <property type="term" value="F:aspartic-type endopeptidase activity"/>
    <property type="evidence" value="ECO:0007669"/>
    <property type="project" value="InterPro"/>
</dbReference>
<evidence type="ECO:0000259" key="16">
    <source>
        <dbReference type="PROSITE" id="PS50876"/>
    </source>
</evidence>
<dbReference type="Pfam" id="PF06817">
    <property type="entry name" value="RVT_thumb"/>
    <property type="match status" value="1"/>
</dbReference>
<dbReference type="PROSITE" id="PS50994">
    <property type="entry name" value="INTEGRASE"/>
    <property type="match status" value="2"/>
</dbReference>
<evidence type="ECO:0000256" key="1">
    <source>
        <dbReference type="ARBA" id="ARBA00010879"/>
    </source>
</evidence>
<feature type="signal peptide" evidence="14">
    <location>
        <begin position="1"/>
        <end position="17"/>
    </location>
</feature>
<dbReference type="InterPro" id="IPR001584">
    <property type="entry name" value="Integrase_cat-core"/>
</dbReference>
<evidence type="ECO:0000256" key="7">
    <source>
        <dbReference type="ARBA" id="ARBA00022801"/>
    </source>
</evidence>
<evidence type="ECO:0000259" key="19">
    <source>
        <dbReference type="PROSITE" id="PS50994"/>
    </source>
</evidence>
<dbReference type="Gene3D" id="3.30.420.10">
    <property type="entry name" value="Ribonuclease H-like superfamily/Ribonuclease H"/>
    <property type="match status" value="4"/>
</dbReference>
<keyword evidence="2" id="KW-0808">Transferase</keyword>
<dbReference type="InterPro" id="IPR017856">
    <property type="entry name" value="Integrase-like_N"/>
</dbReference>
<name>A0A3M0L6R0_HIRRU</name>
<feature type="domain" description="Reverse transcriptase" evidence="17">
    <location>
        <begin position="1326"/>
        <end position="1552"/>
    </location>
</feature>
<feature type="domain" description="Peptidase A2" evidence="15">
    <location>
        <begin position="1226"/>
        <end position="1262"/>
    </location>
</feature>
<dbReference type="SUPFAM" id="SSF53098">
    <property type="entry name" value="Ribonuclease H-like"/>
    <property type="match status" value="4"/>
</dbReference>
<dbReference type="FunFam" id="3.30.70.270:FF:000020">
    <property type="entry name" value="Transposon Tf2-6 polyprotein-like Protein"/>
    <property type="match status" value="1"/>
</dbReference>
<evidence type="ECO:0000259" key="15">
    <source>
        <dbReference type="PROSITE" id="PS50175"/>
    </source>
</evidence>
<dbReference type="GO" id="GO:0035613">
    <property type="term" value="F:RNA stem-loop binding"/>
    <property type="evidence" value="ECO:0007669"/>
    <property type="project" value="TreeGrafter"/>
</dbReference>
<dbReference type="STRING" id="333673.A0A3M0L6R0"/>
<evidence type="ECO:0000256" key="10">
    <source>
        <dbReference type="ARBA" id="ARBA00023172"/>
    </source>
</evidence>
<feature type="compositionally biased region" description="Polar residues" evidence="13">
    <location>
        <begin position="172"/>
        <end position="182"/>
    </location>
</feature>
<keyword evidence="3" id="KW-0548">Nucleotidyltransferase</keyword>
<keyword evidence="9" id="KW-0238">DNA-binding</keyword>
<dbReference type="GO" id="GO:0006310">
    <property type="term" value="P:DNA recombination"/>
    <property type="evidence" value="ECO:0007669"/>
    <property type="project" value="UniProtKB-KW"/>
</dbReference>
<comment type="similarity">
    <text evidence="1">Belongs to the beta type-B retroviral polymerase family. HERV class-II K(HML-2) pol subfamily.</text>
</comment>
<dbReference type="PROSITE" id="PS50879">
    <property type="entry name" value="RNASE_H_1"/>
    <property type="match status" value="2"/>
</dbReference>
<evidence type="ECO:0000256" key="14">
    <source>
        <dbReference type="SAM" id="SignalP"/>
    </source>
</evidence>
<evidence type="ECO:0000259" key="17">
    <source>
        <dbReference type="PROSITE" id="PS50878"/>
    </source>
</evidence>
<keyword evidence="8" id="KW-0695">RNA-directed DNA polymerase</keyword>